<dbReference type="InterPro" id="IPR036526">
    <property type="entry name" value="C-N_Hydrolase_sf"/>
</dbReference>
<dbReference type="PANTHER" id="PTHR23088:SF27">
    <property type="entry name" value="DEAMINATED GLUTATHIONE AMIDASE"/>
    <property type="match status" value="1"/>
</dbReference>
<feature type="domain" description="CN hydrolase" evidence="2">
    <location>
        <begin position="8"/>
        <end position="254"/>
    </location>
</feature>
<evidence type="ECO:0000259" key="2">
    <source>
        <dbReference type="PROSITE" id="PS50263"/>
    </source>
</evidence>
<evidence type="ECO:0000313" key="6">
    <source>
        <dbReference type="EMBL" id="XDJ66897.1"/>
    </source>
</evidence>
<accession>A0AB39FVN2</accession>
<dbReference type="EMBL" id="CP158260">
    <property type="protein sequence ID" value="XDJ63771.1"/>
    <property type="molecule type" value="Genomic_DNA"/>
</dbReference>
<dbReference type="CDD" id="cd07572">
    <property type="entry name" value="nit"/>
    <property type="match status" value="1"/>
</dbReference>
<name>A0AB39FVN2_9BURK</name>
<sequence length="272" mass="30052">MSGESRTMRVAAVQMVSGMEVADNLEQAARGIEKAACGGAGLVALPEYFCFMGRHDKDKLPLAETPGDGPIQSFLSDQAKRHGIWLVGGTLPLRCPDAQRVYNACLVYDPQGHVRARYDKIHLFSFQRGQESYDESRAIRPGDEPPQVFEMPFGRTALGICYDLRFPEFFRAQGDVRLMVLPAAFTWTTGSVHWEVLLRARAIENQCYVLASAQGGLHENGRRTWGHSMLIDPWGDILDCLPEGPGVAAGMLDASRLAAVRESLPALRHRVL</sequence>
<dbReference type="RefSeq" id="WP_368642065.1">
    <property type="nucleotide sequence ID" value="NZ_CP158256.1"/>
</dbReference>
<dbReference type="EMBL" id="CP158266">
    <property type="protein sequence ID" value="XDJ82880.1"/>
    <property type="molecule type" value="Genomic_DNA"/>
</dbReference>
<dbReference type="GO" id="GO:0016811">
    <property type="term" value="F:hydrolase activity, acting on carbon-nitrogen (but not peptide) bonds, in linear amides"/>
    <property type="evidence" value="ECO:0007669"/>
    <property type="project" value="InterPro"/>
</dbReference>
<evidence type="ECO:0000313" key="5">
    <source>
        <dbReference type="EMBL" id="XDJ63771.1"/>
    </source>
</evidence>
<dbReference type="SUPFAM" id="SSF56317">
    <property type="entry name" value="Carbon-nitrogen hydrolase"/>
    <property type="match status" value="1"/>
</dbReference>
<dbReference type="EMBL" id="CP158259">
    <property type="protein sequence ID" value="XDJ61609.1"/>
    <property type="molecule type" value="Genomic_DNA"/>
</dbReference>
<evidence type="ECO:0000256" key="1">
    <source>
        <dbReference type="ARBA" id="ARBA00022801"/>
    </source>
</evidence>
<dbReference type="EMBL" id="CP158264">
    <property type="protein sequence ID" value="XDJ75055.1"/>
    <property type="molecule type" value="Genomic_DNA"/>
</dbReference>
<evidence type="ECO:0000313" key="8">
    <source>
        <dbReference type="EMBL" id="XDJ82880.1"/>
    </source>
</evidence>
<keyword evidence="1 8" id="KW-0378">Hydrolase</keyword>
<evidence type="ECO:0000313" key="7">
    <source>
        <dbReference type="EMBL" id="XDJ75055.1"/>
    </source>
</evidence>
<reference evidence="8" key="1">
    <citation type="submission" date="2024-05" db="EMBL/GenBank/DDBJ databases">
        <authorList>
            <person name="Luo Y.-C."/>
            <person name="Nicholds J."/>
            <person name="Mortimer T."/>
            <person name="Maboni G."/>
        </authorList>
    </citation>
    <scope>NUCLEOTIDE SEQUENCE</scope>
    <source>
        <strain evidence="9">140124</strain>
        <strain evidence="8">143751</strain>
        <strain evidence="7">143811</strain>
        <strain evidence="6">145849</strain>
        <strain evidence="5">145850</strain>
        <strain evidence="4">145852</strain>
        <strain evidence="3">150964</strain>
    </source>
</reference>
<dbReference type="Pfam" id="PF00795">
    <property type="entry name" value="CN_hydrolase"/>
    <property type="match status" value="1"/>
</dbReference>
<dbReference type="AlphaFoldDB" id="A0AB39FVN2"/>
<evidence type="ECO:0000313" key="4">
    <source>
        <dbReference type="EMBL" id="XDJ61609.1"/>
    </source>
</evidence>
<protein>
    <submittedName>
        <fullName evidence="8">Carbon-nitrogen hydrolase family protein</fullName>
    </submittedName>
</protein>
<dbReference type="InterPro" id="IPR045254">
    <property type="entry name" value="Nit1/2_C-N_Hydrolase"/>
</dbReference>
<dbReference type="PROSITE" id="PS50263">
    <property type="entry name" value="CN_HYDROLASE"/>
    <property type="match status" value="1"/>
</dbReference>
<evidence type="ECO:0000313" key="9">
    <source>
        <dbReference type="EMBL" id="XDJ85574.1"/>
    </source>
</evidence>
<evidence type="ECO:0000313" key="3">
    <source>
        <dbReference type="EMBL" id="XDJ52400.1"/>
    </source>
</evidence>
<proteinExistence type="predicted"/>
<gene>
    <name evidence="6" type="ORF">ABRY91_02325</name>
    <name evidence="4" type="ORF">ABRY92_03060</name>
    <name evidence="8" type="ORF">ABRY96_01220</name>
    <name evidence="7" type="ORF">ABRY97_02530</name>
    <name evidence="3" type="ORF">ABRZ01_10700</name>
    <name evidence="5" type="ORF">ABRZ03_13920</name>
    <name evidence="9" type="ORF">ABRZ08_01610</name>
</gene>
<dbReference type="PANTHER" id="PTHR23088">
    <property type="entry name" value="NITRILASE-RELATED"/>
    <property type="match status" value="1"/>
</dbReference>
<dbReference type="EMBL" id="CP158261">
    <property type="protein sequence ID" value="XDJ66897.1"/>
    <property type="molecule type" value="Genomic_DNA"/>
</dbReference>
<organism evidence="8">
    <name type="scientific">Castellaniella ginsengisoli</name>
    <dbReference type="NCBI Taxonomy" id="546114"/>
    <lineage>
        <taxon>Bacteria</taxon>
        <taxon>Pseudomonadati</taxon>
        <taxon>Pseudomonadota</taxon>
        <taxon>Betaproteobacteria</taxon>
        <taxon>Burkholderiales</taxon>
        <taxon>Alcaligenaceae</taxon>
        <taxon>Castellaniella</taxon>
    </lineage>
</organism>
<dbReference type="EMBL" id="CP158256">
    <property type="protein sequence ID" value="XDJ52400.1"/>
    <property type="molecule type" value="Genomic_DNA"/>
</dbReference>
<dbReference type="Gene3D" id="3.60.110.10">
    <property type="entry name" value="Carbon-nitrogen hydrolase"/>
    <property type="match status" value="1"/>
</dbReference>
<dbReference type="EMBL" id="CP158268">
    <property type="protein sequence ID" value="XDJ85574.1"/>
    <property type="molecule type" value="Genomic_DNA"/>
</dbReference>
<dbReference type="InterPro" id="IPR003010">
    <property type="entry name" value="C-N_Hydrolase"/>
</dbReference>